<reference evidence="6 7" key="1">
    <citation type="submission" date="2021-06" db="EMBL/GenBank/DDBJ databases">
        <title>Caerostris extrusa draft genome.</title>
        <authorList>
            <person name="Kono N."/>
            <person name="Arakawa K."/>
        </authorList>
    </citation>
    <scope>NUCLEOTIDE SEQUENCE [LARGE SCALE GENOMIC DNA]</scope>
</reference>
<dbReference type="PROSITE" id="PS51419">
    <property type="entry name" value="RAB"/>
    <property type="match status" value="1"/>
</dbReference>
<keyword evidence="3" id="KW-0342">GTP-binding</keyword>
<dbReference type="Pfam" id="PF00071">
    <property type="entry name" value="Ras"/>
    <property type="match status" value="1"/>
</dbReference>
<dbReference type="GO" id="GO:0005525">
    <property type="term" value="F:GTP binding"/>
    <property type="evidence" value="ECO:0007669"/>
    <property type="project" value="UniProtKB-KW"/>
</dbReference>
<dbReference type="GO" id="GO:0007264">
    <property type="term" value="P:small GTPase-mediated signal transduction"/>
    <property type="evidence" value="ECO:0007669"/>
    <property type="project" value="InterPro"/>
</dbReference>
<keyword evidence="7" id="KW-1185">Reference proteome</keyword>
<dbReference type="InterPro" id="IPR001806">
    <property type="entry name" value="Small_GTPase"/>
</dbReference>
<dbReference type="PROSITE" id="PS51421">
    <property type="entry name" value="RAS"/>
    <property type="match status" value="1"/>
</dbReference>
<dbReference type="GO" id="GO:0003006">
    <property type="term" value="P:developmental process involved in reproduction"/>
    <property type="evidence" value="ECO:0007669"/>
    <property type="project" value="UniProtKB-ARBA"/>
</dbReference>
<name>A0AAV4TZY2_CAEEX</name>
<dbReference type="Proteomes" id="UP001054945">
    <property type="component" value="Unassembled WGS sequence"/>
</dbReference>
<keyword evidence="4" id="KW-0472">Membrane</keyword>
<dbReference type="PROSITE" id="PS51420">
    <property type="entry name" value="RHO"/>
    <property type="match status" value="1"/>
</dbReference>
<dbReference type="GO" id="GO:0003924">
    <property type="term" value="F:GTPase activity"/>
    <property type="evidence" value="ECO:0007669"/>
    <property type="project" value="InterPro"/>
</dbReference>
<evidence type="ECO:0000256" key="3">
    <source>
        <dbReference type="ARBA" id="ARBA00023134"/>
    </source>
</evidence>
<comment type="caution">
    <text evidence="6">The sequence shown here is derived from an EMBL/GenBank/DDBJ whole genome shotgun (WGS) entry which is preliminary data.</text>
</comment>
<dbReference type="SMART" id="SM00173">
    <property type="entry name" value="RAS"/>
    <property type="match status" value="1"/>
</dbReference>
<evidence type="ECO:0000313" key="7">
    <source>
        <dbReference type="Proteomes" id="UP001054945"/>
    </source>
</evidence>
<dbReference type="SMART" id="SM00175">
    <property type="entry name" value="RAB"/>
    <property type="match status" value="1"/>
</dbReference>
<proteinExistence type="predicted"/>
<dbReference type="AlphaFoldDB" id="A0AAV4TZY2"/>
<feature type="region of interest" description="Disordered" evidence="5">
    <location>
        <begin position="156"/>
        <end position="187"/>
    </location>
</feature>
<dbReference type="GO" id="GO:0016020">
    <property type="term" value="C:membrane"/>
    <property type="evidence" value="ECO:0007669"/>
    <property type="project" value="UniProtKB-SubCell"/>
</dbReference>
<dbReference type="PRINTS" id="PR00449">
    <property type="entry name" value="RASTRNSFRMNG"/>
</dbReference>
<gene>
    <name evidence="6" type="primary">RHOU</name>
    <name evidence="6" type="ORF">CEXT_360361</name>
</gene>
<dbReference type="GO" id="GO:0022412">
    <property type="term" value="P:cellular process involved in reproduction in multicellular organism"/>
    <property type="evidence" value="ECO:0007669"/>
    <property type="project" value="UniProtKB-ARBA"/>
</dbReference>
<dbReference type="SMART" id="SM00174">
    <property type="entry name" value="RHO"/>
    <property type="match status" value="1"/>
</dbReference>
<protein>
    <submittedName>
        <fullName evidence="6">Rho-related GTP-binding protein RhoU</fullName>
    </submittedName>
</protein>
<organism evidence="6 7">
    <name type="scientific">Caerostris extrusa</name>
    <name type="common">Bark spider</name>
    <name type="synonym">Caerostris bankana</name>
    <dbReference type="NCBI Taxonomy" id="172846"/>
    <lineage>
        <taxon>Eukaryota</taxon>
        <taxon>Metazoa</taxon>
        <taxon>Ecdysozoa</taxon>
        <taxon>Arthropoda</taxon>
        <taxon>Chelicerata</taxon>
        <taxon>Arachnida</taxon>
        <taxon>Araneae</taxon>
        <taxon>Araneomorphae</taxon>
        <taxon>Entelegynae</taxon>
        <taxon>Araneoidea</taxon>
        <taxon>Araneidae</taxon>
        <taxon>Caerostris</taxon>
    </lineage>
</organism>
<accession>A0AAV4TZY2</accession>
<dbReference type="GO" id="GO:0001667">
    <property type="term" value="P:ameboidal-type cell migration"/>
    <property type="evidence" value="ECO:0007669"/>
    <property type="project" value="UniProtKB-ARBA"/>
</dbReference>
<evidence type="ECO:0000256" key="5">
    <source>
        <dbReference type="SAM" id="MobiDB-lite"/>
    </source>
</evidence>
<dbReference type="GO" id="GO:0035099">
    <property type="term" value="P:hemocyte migration"/>
    <property type="evidence" value="ECO:0007669"/>
    <property type="project" value="UniProtKB-ARBA"/>
</dbReference>
<dbReference type="InterPro" id="IPR003578">
    <property type="entry name" value="Small_GTPase_Rho"/>
</dbReference>
<evidence type="ECO:0000256" key="1">
    <source>
        <dbReference type="ARBA" id="ARBA00004370"/>
    </source>
</evidence>
<dbReference type="Gene3D" id="3.40.50.300">
    <property type="entry name" value="P-loop containing nucleotide triphosphate hydrolases"/>
    <property type="match status" value="1"/>
</dbReference>
<dbReference type="SUPFAM" id="SSF52540">
    <property type="entry name" value="P-loop containing nucleoside triphosphate hydrolases"/>
    <property type="match status" value="1"/>
</dbReference>
<sequence length="194" mass="22079">MNAYVFLGQSSLTTIVVNVNYKPIRLQICDTAGQDDFDALRPLCYPHTDVFLLCFSVVYPTSFYNIFEKWIYEIRHYCPKVPVVLVGTQSDLRTDINVLIELAEYKEEPVSMQQAKHLAAKIGAVAYIECSAMTQRNLKEVFDTALMTALRTPKFESMSNGNCSRQGKPGCDANGPSSQKRRKKRGWKKLWCFS</sequence>
<dbReference type="NCBIfam" id="TIGR00231">
    <property type="entry name" value="small_GTP"/>
    <property type="match status" value="1"/>
</dbReference>
<evidence type="ECO:0000313" key="6">
    <source>
        <dbReference type="EMBL" id="GIY51066.1"/>
    </source>
</evidence>
<dbReference type="InterPro" id="IPR027417">
    <property type="entry name" value="P-loop_NTPase"/>
</dbReference>
<evidence type="ECO:0000256" key="2">
    <source>
        <dbReference type="ARBA" id="ARBA00022741"/>
    </source>
</evidence>
<dbReference type="EMBL" id="BPLR01012063">
    <property type="protein sequence ID" value="GIY51066.1"/>
    <property type="molecule type" value="Genomic_DNA"/>
</dbReference>
<dbReference type="GO" id="GO:0035006">
    <property type="term" value="P:melanization defense response"/>
    <property type="evidence" value="ECO:0007669"/>
    <property type="project" value="UniProtKB-ARBA"/>
</dbReference>
<comment type="subcellular location">
    <subcellularLocation>
        <location evidence="1">Membrane</location>
    </subcellularLocation>
</comment>
<dbReference type="FunFam" id="3.40.50.300:FF:002060">
    <property type="entry name" value="Rho family GTPase"/>
    <property type="match status" value="1"/>
</dbReference>
<evidence type="ECO:0000256" key="4">
    <source>
        <dbReference type="ARBA" id="ARBA00023136"/>
    </source>
</evidence>
<dbReference type="PANTHER" id="PTHR24072">
    <property type="entry name" value="RHO FAMILY GTPASE"/>
    <property type="match status" value="1"/>
</dbReference>
<dbReference type="InterPro" id="IPR005225">
    <property type="entry name" value="Small_GTP-bd"/>
</dbReference>
<keyword evidence="2" id="KW-0547">Nucleotide-binding</keyword>